<dbReference type="Proteomes" id="UP000789525">
    <property type="component" value="Unassembled WGS sequence"/>
</dbReference>
<protein>
    <submittedName>
        <fullName evidence="1">574_t:CDS:1</fullName>
    </submittedName>
</protein>
<reference evidence="1" key="1">
    <citation type="submission" date="2021-06" db="EMBL/GenBank/DDBJ databases">
        <authorList>
            <person name="Kallberg Y."/>
            <person name="Tangrot J."/>
            <person name="Rosling A."/>
        </authorList>
    </citation>
    <scope>NUCLEOTIDE SEQUENCE</scope>
    <source>
        <strain evidence="1">CL356</strain>
    </source>
</reference>
<dbReference type="EMBL" id="CAJVPT010052995">
    <property type="protein sequence ID" value="CAG8750674.1"/>
    <property type="molecule type" value="Genomic_DNA"/>
</dbReference>
<evidence type="ECO:0000313" key="2">
    <source>
        <dbReference type="Proteomes" id="UP000789525"/>
    </source>
</evidence>
<evidence type="ECO:0000313" key="1">
    <source>
        <dbReference type="EMBL" id="CAG8750674.1"/>
    </source>
</evidence>
<comment type="caution">
    <text evidence="1">The sequence shown here is derived from an EMBL/GenBank/DDBJ whole genome shotgun (WGS) entry which is preliminary data.</text>
</comment>
<keyword evidence="2" id="KW-1185">Reference proteome</keyword>
<feature type="non-terminal residue" evidence="1">
    <location>
        <position position="1"/>
    </location>
</feature>
<feature type="non-terminal residue" evidence="1">
    <location>
        <position position="340"/>
    </location>
</feature>
<accession>A0ACA9QHN0</accession>
<sequence length="340" mass="38642">ELPHGYDLSVATTLEMSFNKLSNRSKEALRIFSFLQHNSIAHRIIAAAGKNKFFYASGKASEADNDKLDAIKAQAENLCRIFCPKGQWSEIEFHKIVEPCFQYSLLQPTTSIDGQKFYSMHILVQSWLQLQSFPEDRFPSKALTRRLLLAVAEDDLSLQRYELHQMLLPHIRPFTGVPLDVATDEHLLYQVLDDAGDFPTADVHLTAYLDMLKDKLVWDSRERLNGLHLHTCILMALGRDRDSLEAGKEATELCTKAFGREDPLTLTLMSNVGSAYLNLGQHEKAQGLMEEILTLRKKVLGLEHPDTFTAMSNLASCYWQQGLYQKAEEIDTEVLALRKR</sequence>
<name>A0ACA9QHN0_9GLOM</name>
<gene>
    <name evidence="1" type="ORF">ACOLOM_LOCUS12681</name>
</gene>
<proteinExistence type="predicted"/>
<organism evidence="1 2">
    <name type="scientific">Acaulospora colombiana</name>
    <dbReference type="NCBI Taxonomy" id="27376"/>
    <lineage>
        <taxon>Eukaryota</taxon>
        <taxon>Fungi</taxon>
        <taxon>Fungi incertae sedis</taxon>
        <taxon>Mucoromycota</taxon>
        <taxon>Glomeromycotina</taxon>
        <taxon>Glomeromycetes</taxon>
        <taxon>Diversisporales</taxon>
        <taxon>Acaulosporaceae</taxon>
        <taxon>Acaulospora</taxon>
    </lineage>
</organism>